<feature type="chain" id="PRO_5015515695" evidence="2">
    <location>
        <begin position="21"/>
        <end position="514"/>
    </location>
</feature>
<protein>
    <submittedName>
        <fullName evidence="3">Uncharacterized protein</fullName>
    </submittedName>
</protein>
<dbReference type="Proteomes" id="UP000237631">
    <property type="component" value="Unassembled WGS sequence"/>
</dbReference>
<feature type="compositionally biased region" description="Polar residues" evidence="1">
    <location>
        <begin position="451"/>
        <end position="492"/>
    </location>
</feature>
<feature type="compositionally biased region" description="Polar residues" evidence="1">
    <location>
        <begin position="365"/>
        <end position="374"/>
    </location>
</feature>
<name>A0A2S6BXE0_9PEZI</name>
<feature type="region of interest" description="Disordered" evidence="1">
    <location>
        <begin position="365"/>
        <end position="514"/>
    </location>
</feature>
<comment type="caution">
    <text evidence="3">The sequence shown here is derived from an EMBL/GenBank/DDBJ whole genome shotgun (WGS) entry which is preliminary data.</text>
</comment>
<feature type="compositionally biased region" description="Low complexity" evidence="1">
    <location>
        <begin position="385"/>
        <end position="411"/>
    </location>
</feature>
<sequence>MKFLSYATLLPLAVVSSSQSVRFHVARANFGKCSIIEDEPFKYGHTTGRGAYFNTEGTPADFTCRQVSTRQNASCEDFVQPIADAIGSILLSFAGNKSVCNEPLVSEQRKRDDPEGLQSKVSRMLERQIFENVTLGAIGARDLGKLHPAIEIKGLKYGGVETDVAIHRPTTAGIGFAYVRSKTMARRDEYGASHQGGSDTAGFKITYYGYPENYINKQFTATSASDLGNEMARRWAKSSLENLNSSRYFGVFGQQFRPILVLQIIPQIRGFGDDPEDPEEPCGDLRKFACDDPSDSACNALLQKRTPADQCSRSMLQGTDSGANASSHTVPSDASAETDPSGDQSVSTTNDSMAILSFDHTSENLADNSATASSAGGIEGRPTIESSGRVTQSSQSGSTSSGTSAAEEVSATRTSFEGPATLSSQSKSGSSVESSQAATSDAAGAASQASRPESTSLVAEDCSASSCSKHQSHTTSAPARVSSSARGKSDNGSGVGESVAGVRIVTEQGTEVQT</sequence>
<dbReference type="AlphaFoldDB" id="A0A2S6BXE0"/>
<feature type="region of interest" description="Disordered" evidence="1">
    <location>
        <begin position="309"/>
        <end position="348"/>
    </location>
</feature>
<reference evidence="4" key="1">
    <citation type="journal article" date="2017" name="bioRxiv">
        <title>Conservation of a gene cluster reveals novel cercosporin biosynthetic mechanisms and extends production to the genus Colletotrichum.</title>
        <authorList>
            <person name="de Jonge R."/>
            <person name="Ebert M.K."/>
            <person name="Huitt-Roehl C.R."/>
            <person name="Pal P."/>
            <person name="Suttle J.C."/>
            <person name="Spanner R.E."/>
            <person name="Neubauer J.D."/>
            <person name="Jurick W.M.II."/>
            <person name="Stott K.A."/>
            <person name="Secor G.A."/>
            <person name="Thomma B.P.H.J."/>
            <person name="Van de Peer Y."/>
            <person name="Townsend C.A."/>
            <person name="Bolton M.D."/>
        </authorList>
    </citation>
    <scope>NUCLEOTIDE SEQUENCE [LARGE SCALE GENOMIC DNA]</scope>
    <source>
        <strain evidence="4">CBS538.71</strain>
    </source>
</reference>
<proteinExistence type="predicted"/>
<keyword evidence="4" id="KW-1185">Reference proteome</keyword>
<feature type="compositionally biased region" description="Polar residues" evidence="1">
    <location>
        <begin position="309"/>
        <end position="332"/>
    </location>
</feature>
<evidence type="ECO:0000256" key="1">
    <source>
        <dbReference type="SAM" id="MobiDB-lite"/>
    </source>
</evidence>
<feature type="compositionally biased region" description="Low complexity" evidence="1">
    <location>
        <begin position="423"/>
        <end position="450"/>
    </location>
</feature>
<evidence type="ECO:0000256" key="2">
    <source>
        <dbReference type="SAM" id="SignalP"/>
    </source>
</evidence>
<evidence type="ECO:0000313" key="3">
    <source>
        <dbReference type="EMBL" id="PPJ52150.1"/>
    </source>
</evidence>
<organism evidence="3 4">
    <name type="scientific">Cercospora berteroae</name>
    <dbReference type="NCBI Taxonomy" id="357750"/>
    <lineage>
        <taxon>Eukaryota</taxon>
        <taxon>Fungi</taxon>
        <taxon>Dikarya</taxon>
        <taxon>Ascomycota</taxon>
        <taxon>Pezizomycotina</taxon>
        <taxon>Dothideomycetes</taxon>
        <taxon>Dothideomycetidae</taxon>
        <taxon>Mycosphaerellales</taxon>
        <taxon>Mycosphaerellaceae</taxon>
        <taxon>Cercospora</taxon>
    </lineage>
</organism>
<dbReference type="EMBL" id="PNEN01001717">
    <property type="protein sequence ID" value="PPJ52150.1"/>
    <property type="molecule type" value="Genomic_DNA"/>
</dbReference>
<evidence type="ECO:0000313" key="4">
    <source>
        <dbReference type="Proteomes" id="UP000237631"/>
    </source>
</evidence>
<accession>A0A2S6BXE0</accession>
<gene>
    <name evidence="3" type="ORF">CBER1_10982</name>
</gene>
<keyword evidence="2" id="KW-0732">Signal</keyword>
<feature type="signal peptide" evidence="2">
    <location>
        <begin position="1"/>
        <end position="20"/>
    </location>
</feature>